<evidence type="ECO:0000313" key="4">
    <source>
        <dbReference type="EMBL" id="KGF04156.1"/>
    </source>
</evidence>
<keyword evidence="3" id="KW-0406">Ion transport</keyword>
<comment type="similarity">
    <text evidence="1">Belongs to the V-ATPase F subunit family.</text>
</comment>
<gene>
    <name evidence="4" type="ORF">HMPREF1630_05025</name>
</gene>
<dbReference type="EMBL" id="JRMW01000033">
    <property type="protein sequence ID" value="KGF04156.1"/>
    <property type="molecule type" value="Genomic_DNA"/>
</dbReference>
<comment type="caution">
    <text evidence="4">The sequence shown here is derived from an EMBL/GenBank/DDBJ whole genome shotgun (WGS) entry which is preliminary data.</text>
</comment>
<accession>A0A095X370</accession>
<name>A0A095X370_9FIRM</name>
<proteinExistence type="inferred from homology"/>
<dbReference type="InterPro" id="IPR036906">
    <property type="entry name" value="ATPase_V1_fsu_sf"/>
</dbReference>
<evidence type="ECO:0000256" key="1">
    <source>
        <dbReference type="ARBA" id="ARBA00010148"/>
    </source>
</evidence>
<dbReference type="AlphaFoldDB" id="A0A095X370"/>
<dbReference type="SUPFAM" id="SSF159468">
    <property type="entry name" value="AtpF-like"/>
    <property type="match status" value="1"/>
</dbReference>
<protein>
    <submittedName>
        <fullName evidence="4">Uncharacterized protein</fullName>
    </submittedName>
</protein>
<dbReference type="GO" id="GO:0046961">
    <property type="term" value="F:proton-transporting ATPase activity, rotational mechanism"/>
    <property type="evidence" value="ECO:0007669"/>
    <property type="project" value="InterPro"/>
</dbReference>
<dbReference type="Pfam" id="PF01990">
    <property type="entry name" value="ATP-synt_F"/>
    <property type="match status" value="1"/>
</dbReference>
<evidence type="ECO:0000256" key="2">
    <source>
        <dbReference type="ARBA" id="ARBA00022448"/>
    </source>
</evidence>
<organism evidence="4 5">
    <name type="scientific">Anaerococcus lactolyticus S7-1-13</name>
    <dbReference type="NCBI Taxonomy" id="1284686"/>
    <lineage>
        <taxon>Bacteria</taxon>
        <taxon>Bacillati</taxon>
        <taxon>Bacillota</taxon>
        <taxon>Tissierellia</taxon>
        <taxon>Tissierellales</taxon>
        <taxon>Peptoniphilaceae</taxon>
        <taxon>Anaerococcus</taxon>
    </lineage>
</organism>
<sequence length="78" mass="9005">MKAKILTDSNSLLTMFRLGAIEASLVGDQNFEVEFKNSYKDENLAILIITRSVYNKNMNRIDNYRRDYSMPLIVIIDG</sequence>
<dbReference type="Gene3D" id="3.40.50.10580">
    <property type="entry name" value="ATPase, V1 complex, subunit F"/>
    <property type="match status" value="1"/>
</dbReference>
<evidence type="ECO:0000256" key="3">
    <source>
        <dbReference type="ARBA" id="ARBA00023065"/>
    </source>
</evidence>
<keyword evidence="2" id="KW-0813">Transport</keyword>
<evidence type="ECO:0000313" key="5">
    <source>
        <dbReference type="Proteomes" id="UP000029579"/>
    </source>
</evidence>
<dbReference type="RefSeq" id="WP_004827556.1">
    <property type="nucleotide sequence ID" value="NZ_JRMW01000033.1"/>
</dbReference>
<dbReference type="eggNOG" id="COG1436">
    <property type="taxonomic scope" value="Bacteria"/>
</dbReference>
<dbReference type="OrthoDB" id="1693026at2"/>
<reference evidence="4 5" key="1">
    <citation type="submission" date="2014-07" db="EMBL/GenBank/DDBJ databases">
        <authorList>
            <person name="McCorrison J."/>
            <person name="Sanka R."/>
            <person name="Torralba M."/>
            <person name="Gillis M."/>
            <person name="Haft D.H."/>
            <person name="Methe B."/>
            <person name="Sutton G."/>
            <person name="Nelson K.E."/>
        </authorList>
    </citation>
    <scope>NUCLEOTIDE SEQUENCE [LARGE SCALE GENOMIC DNA]</scope>
    <source>
        <strain evidence="4 5">S7-1-13</strain>
    </source>
</reference>
<dbReference type="Proteomes" id="UP000029579">
    <property type="component" value="Unassembled WGS sequence"/>
</dbReference>
<dbReference type="InterPro" id="IPR008218">
    <property type="entry name" value="ATPase_V1-cplx_f_g_su"/>
</dbReference>